<keyword evidence="3" id="KW-1185">Reference proteome</keyword>
<reference evidence="2" key="2">
    <citation type="submission" date="2020-09" db="EMBL/GenBank/DDBJ databases">
        <authorList>
            <person name="Wu Z."/>
        </authorList>
    </citation>
    <scope>NUCLEOTIDE SEQUENCE</scope>
    <source>
        <strain evidence="2">SC17</strain>
    </source>
</reference>
<gene>
    <name evidence="2" type="ORF">ICJ84_04120</name>
</gene>
<sequence>MKAAILLLTLMISISISAQEENKTQKLFLRVFDMDGKKIGKGHIHSINDSLIVLSKAKKLKKIHPKEIGKIKTKRSGGHNVLVGATSGALVGVVLGSVNPPTDSSGGTFTWAGGSSGDELASGVTVGVISGTIIGGISALFNNPKTFVIESNPEKWNAFVNSVKHNAINKN</sequence>
<feature type="chain" id="PRO_5035160084" description="Glycine zipper domain-containing protein" evidence="1">
    <location>
        <begin position="19"/>
        <end position="171"/>
    </location>
</feature>
<name>A0A8J6U9Z0_9FLAO</name>
<dbReference type="Proteomes" id="UP000602057">
    <property type="component" value="Unassembled WGS sequence"/>
</dbReference>
<evidence type="ECO:0000313" key="2">
    <source>
        <dbReference type="EMBL" id="MBD0834613.1"/>
    </source>
</evidence>
<evidence type="ECO:0000313" key="3">
    <source>
        <dbReference type="Proteomes" id="UP000602057"/>
    </source>
</evidence>
<accession>A0A8J6U9Z0</accession>
<comment type="caution">
    <text evidence="2">The sequence shown here is derived from an EMBL/GenBank/DDBJ whole genome shotgun (WGS) entry which is preliminary data.</text>
</comment>
<organism evidence="2 3">
    <name type="scientific">Aestuariibaculum suncheonense</name>
    <dbReference type="NCBI Taxonomy" id="1028745"/>
    <lineage>
        <taxon>Bacteria</taxon>
        <taxon>Pseudomonadati</taxon>
        <taxon>Bacteroidota</taxon>
        <taxon>Flavobacteriia</taxon>
        <taxon>Flavobacteriales</taxon>
        <taxon>Flavobacteriaceae</taxon>
    </lineage>
</organism>
<dbReference type="EMBL" id="JACVXC010000001">
    <property type="protein sequence ID" value="MBD0834613.1"/>
    <property type="molecule type" value="Genomic_DNA"/>
</dbReference>
<reference evidence="2" key="1">
    <citation type="journal article" date="2013" name="Int. J. Syst. Evol. Microbiol.">
        <title>Aestuariibaculum suncheonense gen. nov., sp. nov., a marine bacterium of the family Flavobacteriaceae isolated from a tidal flat and emended descriptions of the genera Gaetbulibacter and Tamlana.</title>
        <authorList>
            <person name="Jeong S.H."/>
            <person name="Park M.S."/>
            <person name="Jin H.M."/>
            <person name="Lee K."/>
            <person name="Park W."/>
            <person name="Jeon C.O."/>
        </authorList>
    </citation>
    <scope>NUCLEOTIDE SEQUENCE</scope>
    <source>
        <strain evidence="2">SC17</strain>
    </source>
</reference>
<feature type="signal peptide" evidence="1">
    <location>
        <begin position="1"/>
        <end position="18"/>
    </location>
</feature>
<proteinExistence type="predicted"/>
<dbReference type="AlphaFoldDB" id="A0A8J6U9Z0"/>
<protein>
    <recommendedName>
        <fullName evidence="4">Glycine zipper domain-containing protein</fullName>
    </recommendedName>
</protein>
<evidence type="ECO:0000256" key="1">
    <source>
        <dbReference type="SAM" id="SignalP"/>
    </source>
</evidence>
<dbReference type="RefSeq" id="WP_188215077.1">
    <property type="nucleotide sequence ID" value="NZ_BAABGH010000004.1"/>
</dbReference>
<evidence type="ECO:0008006" key="4">
    <source>
        <dbReference type="Google" id="ProtNLM"/>
    </source>
</evidence>
<keyword evidence="1" id="KW-0732">Signal</keyword>